<dbReference type="PANTHER" id="PTHR43975:SF2">
    <property type="entry name" value="EG:BACR7A4.14 PROTEIN-RELATED"/>
    <property type="match status" value="1"/>
</dbReference>
<evidence type="ECO:0000313" key="5">
    <source>
        <dbReference type="Proteomes" id="UP001523392"/>
    </source>
</evidence>
<dbReference type="PROSITE" id="PS00061">
    <property type="entry name" value="ADH_SHORT"/>
    <property type="match status" value="1"/>
</dbReference>
<feature type="region of interest" description="Disordered" evidence="2">
    <location>
        <begin position="169"/>
        <end position="204"/>
    </location>
</feature>
<dbReference type="InterPro" id="IPR002347">
    <property type="entry name" value="SDR_fam"/>
</dbReference>
<feature type="domain" description="Ketoreductase" evidence="3">
    <location>
        <begin position="6"/>
        <end position="182"/>
    </location>
</feature>
<evidence type="ECO:0000256" key="1">
    <source>
        <dbReference type="RuleBase" id="RU000363"/>
    </source>
</evidence>
<evidence type="ECO:0000313" key="4">
    <source>
        <dbReference type="EMBL" id="MCO6416522.1"/>
    </source>
</evidence>
<comment type="similarity">
    <text evidence="1">Belongs to the short-chain dehydrogenases/reductases (SDR) family.</text>
</comment>
<evidence type="ECO:0000256" key="2">
    <source>
        <dbReference type="SAM" id="MobiDB-lite"/>
    </source>
</evidence>
<keyword evidence="5" id="KW-1185">Reference proteome</keyword>
<dbReference type="Proteomes" id="UP001523392">
    <property type="component" value="Unassembled WGS sequence"/>
</dbReference>
<dbReference type="InterPro" id="IPR020904">
    <property type="entry name" value="Sc_DH/Rdtase_CS"/>
</dbReference>
<dbReference type="Gene3D" id="3.40.50.720">
    <property type="entry name" value="NAD(P)-binding Rossmann-like Domain"/>
    <property type="match status" value="1"/>
</dbReference>
<dbReference type="SMART" id="SM00822">
    <property type="entry name" value="PKS_KR"/>
    <property type="match status" value="1"/>
</dbReference>
<accession>A0ABT1D4H5</accession>
<dbReference type="PRINTS" id="PR00080">
    <property type="entry name" value="SDRFAMILY"/>
</dbReference>
<evidence type="ECO:0000259" key="3">
    <source>
        <dbReference type="SMART" id="SM00822"/>
    </source>
</evidence>
<dbReference type="PANTHER" id="PTHR43975">
    <property type="entry name" value="ZGC:101858"/>
    <property type="match status" value="1"/>
</dbReference>
<gene>
    <name evidence="4" type="ORF">JYK14_10130</name>
</gene>
<dbReference type="InterPro" id="IPR057326">
    <property type="entry name" value="KR_dom"/>
</dbReference>
<organism evidence="4 5">
    <name type="scientific">Siccirubricoccus soli</name>
    <dbReference type="NCBI Taxonomy" id="2899147"/>
    <lineage>
        <taxon>Bacteria</taxon>
        <taxon>Pseudomonadati</taxon>
        <taxon>Pseudomonadota</taxon>
        <taxon>Alphaproteobacteria</taxon>
        <taxon>Acetobacterales</taxon>
        <taxon>Roseomonadaceae</taxon>
        <taxon>Siccirubricoccus</taxon>
    </lineage>
</organism>
<dbReference type="SUPFAM" id="SSF51735">
    <property type="entry name" value="NAD(P)-binding Rossmann-fold domains"/>
    <property type="match status" value="1"/>
</dbReference>
<proteinExistence type="inferred from homology"/>
<dbReference type="EMBL" id="JAFIRR010000060">
    <property type="protein sequence ID" value="MCO6416522.1"/>
    <property type="molecule type" value="Genomic_DNA"/>
</dbReference>
<dbReference type="PRINTS" id="PR00081">
    <property type="entry name" value="GDHRDH"/>
</dbReference>
<dbReference type="Pfam" id="PF00106">
    <property type="entry name" value="adh_short"/>
    <property type="match status" value="1"/>
</dbReference>
<name>A0ABT1D4H5_9PROT</name>
<dbReference type="InterPro" id="IPR036291">
    <property type="entry name" value="NAD(P)-bd_dom_sf"/>
</dbReference>
<dbReference type="CDD" id="cd05233">
    <property type="entry name" value="SDR_c"/>
    <property type="match status" value="1"/>
</dbReference>
<protein>
    <submittedName>
        <fullName evidence="4">SDR family oxidoreductase</fullName>
    </submittedName>
</protein>
<dbReference type="RefSeq" id="WP_252953131.1">
    <property type="nucleotide sequence ID" value="NZ_JAFIRR010000060.1"/>
</dbReference>
<comment type="caution">
    <text evidence="4">The sequence shown here is derived from an EMBL/GenBank/DDBJ whole genome shotgun (WGS) entry which is preliminary data.</text>
</comment>
<sequence>MEMQGKVAIITGGGAGIGLATARMLAKAGARVLITGRRAAALEAAAAGDPKIATLAVDAGDPAGVARVVEVALGFWGRIDVLVNNAGAGSPRGLAETSLAHLQGIYAVNVFGPALLAAAALPHLEVSKGCIVNVSSTLAQKPFAGFADYAASKAALEQMTRCWARIGEDEDGRDQADDTRGRARAAAPHGGDCHLRARQRLPAD</sequence>
<feature type="compositionally biased region" description="Basic and acidic residues" evidence="2">
    <location>
        <begin position="191"/>
        <end position="204"/>
    </location>
</feature>
<reference evidence="4 5" key="1">
    <citation type="submission" date="2021-12" db="EMBL/GenBank/DDBJ databases">
        <title>Siccirubricoccus leaddurans sp. nov., a high concentration Zn2+ tolerance bacterium.</title>
        <authorList>
            <person name="Cao Y."/>
        </authorList>
    </citation>
    <scope>NUCLEOTIDE SEQUENCE [LARGE SCALE GENOMIC DNA]</scope>
    <source>
        <strain evidence="4 5">KC 17139</strain>
    </source>
</reference>